<reference evidence="1 2" key="1">
    <citation type="submission" date="2022-10" db="EMBL/GenBank/DDBJ databases">
        <title>Host association and intracellularity evolved multiple times independently in the Rickettsiales.</title>
        <authorList>
            <person name="Castelli M."/>
            <person name="Nardi T."/>
            <person name="Gammuto L."/>
            <person name="Bellinzona G."/>
            <person name="Sabaneyeva E."/>
            <person name="Potekhin A."/>
            <person name="Serra V."/>
            <person name="Petroni G."/>
            <person name="Sassera D."/>
        </authorList>
    </citation>
    <scope>NUCLEOTIDE SEQUENCE [LARGE SCALE GENOMIC DNA]</scope>
    <source>
        <strain evidence="1 2">Kr 154-4</strain>
    </source>
</reference>
<dbReference type="Proteomes" id="UP001326613">
    <property type="component" value="Chromosome"/>
</dbReference>
<evidence type="ECO:0000313" key="2">
    <source>
        <dbReference type="Proteomes" id="UP001326613"/>
    </source>
</evidence>
<accession>A0ABZ0UTM2</accession>
<organism evidence="1 2">
    <name type="scientific">Candidatus Trichorickettsia mobilis</name>
    <dbReference type="NCBI Taxonomy" id="1346319"/>
    <lineage>
        <taxon>Bacteria</taxon>
        <taxon>Pseudomonadati</taxon>
        <taxon>Pseudomonadota</taxon>
        <taxon>Alphaproteobacteria</taxon>
        <taxon>Rickettsiales</taxon>
        <taxon>Rickettsiaceae</taxon>
        <taxon>Rickettsieae</taxon>
        <taxon>Candidatus Trichorickettsia</taxon>
    </lineage>
</organism>
<keyword evidence="1" id="KW-0969">Cilium</keyword>
<keyword evidence="2" id="KW-1185">Reference proteome</keyword>
<sequence>MDPYAQYKSVAIKYVNKTQQVVLIFDEVIKKLYQAKKSAQENDIGEKYKSLRKAADIFDIVRTGIDVEDGNETMRYFDRFLFSASMEMERLNIADDIIEDTQKLIDAVRGVRDSIVTAAEAEGII</sequence>
<dbReference type="InterPro" id="IPR036584">
    <property type="entry name" value="FliS_sf"/>
</dbReference>
<keyword evidence="1" id="KW-0282">Flagellum</keyword>
<evidence type="ECO:0000313" key="1">
    <source>
        <dbReference type="EMBL" id="WPY00323.1"/>
    </source>
</evidence>
<dbReference type="RefSeq" id="WP_323738402.1">
    <property type="nucleotide sequence ID" value="NZ_CP112932.1"/>
</dbReference>
<proteinExistence type="predicted"/>
<dbReference type="Gene3D" id="1.20.120.340">
    <property type="entry name" value="Flagellar protein FliS"/>
    <property type="match status" value="1"/>
</dbReference>
<dbReference type="Pfam" id="PF02561">
    <property type="entry name" value="FliS"/>
    <property type="match status" value="1"/>
</dbReference>
<dbReference type="SUPFAM" id="SSF101116">
    <property type="entry name" value="Flagellar export chaperone FliS"/>
    <property type="match status" value="1"/>
</dbReference>
<gene>
    <name evidence="1" type="ORF">Trichorick_00195</name>
</gene>
<dbReference type="InterPro" id="IPR003713">
    <property type="entry name" value="FliS"/>
</dbReference>
<dbReference type="EMBL" id="CP112932">
    <property type="protein sequence ID" value="WPY00323.1"/>
    <property type="molecule type" value="Genomic_DNA"/>
</dbReference>
<protein>
    <submittedName>
        <fullName evidence="1">Flagellar export chaperone FliS</fullName>
    </submittedName>
</protein>
<name>A0ABZ0UTM2_9RICK</name>
<keyword evidence="1" id="KW-0966">Cell projection</keyword>